<proteinExistence type="predicted"/>
<dbReference type="GO" id="GO:0009245">
    <property type="term" value="P:lipid A biosynthetic process"/>
    <property type="evidence" value="ECO:0007669"/>
    <property type="project" value="TreeGrafter"/>
</dbReference>
<keyword evidence="1" id="KW-0472">Membrane</keyword>
<dbReference type="Gene3D" id="3.60.21.10">
    <property type="match status" value="1"/>
</dbReference>
<evidence type="ECO:0000259" key="2">
    <source>
        <dbReference type="Pfam" id="PF00149"/>
    </source>
</evidence>
<dbReference type="EMBL" id="LEOY01000021">
    <property type="protein sequence ID" value="RBR27734.1"/>
    <property type="molecule type" value="Genomic_DNA"/>
</dbReference>
<protein>
    <recommendedName>
        <fullName evidence="2">Calcineurin-like phosphoesterase domain-containing protein</fullName>
    </recommendedName>
</protein>
<dbReference type="InterPro" id="IPR029052">
    <property type="entry name" value="Metallo-depent_PP-like"/>
</dbReference>
<dbReference type="AlphaFoldDB" id="A0A366SDP4"/>
<dbReference type="Pfam" id="PF00149">
    <property type="entry name" value="Metallophos"/>
    <property type="match status" value="1"/>
</dbReference>
<keyword evidence="1" id="KW-0812">Transmembrane</keyword>
<name>A0A366SDP4_9ENTE</name>
<dbReference type="GO" id="GO:0008758">
    <property type="term" value="F:UDP-2,3-diacylglucosamine hydrolase activity"/>
    <property type="evidence" value="ECO:0007669"/>
    <property type="project" value="TreeGrafter"/>
</dbReference>
<sequence>MMYLFVAITCLILAIYIYVIFILPYMIREKHYFIHKNSNEIIDISHAYDLYESKSIVTIAHFSDTHFSRFFSPKKINRLIRSTHRNRPEIIVFTGDLIENYGKWSPKMSPKLIRKMKRFTAPMGKIAILGNHDYLNNGQYFVKNALEESGFTVLKNEEIFGSMEDFSITVTGIDDPLKGKPKYHYEKTYSRWHLLLLHEPDMIQHVPDIRNYDLILAGHAHEPRKYFRRFKKKIKGAEYFTHGLYAVTEKTILSICNRARRSYLSSRFRLVPEIIYYHLAKDTVNLLTDKTKESSANE</sequence>
<dbReference type="SUPFAM" id="SSF56300">
    <property type="entry name" value="Metallo-dependent phosphatases"/>
    <property type="match status" value="1"/>
</dbReference>
<feature type="transmembrane region" description="Helical" evidence="1">
    <location>
        <begin position="6"/>
        <end position="27"/>
    </location>
</feature>
<dbReference type="InterPro" id="IPR051158">
    <property type="entry name" value="Metallophosphoesterase_sf"/>
</dbReference>
<keyword evidence="1" id="KW-1133">Transmembrane helix</keyword>
<organism evidence="3 4">
    <name type="scientific">Enterococcus cecorum</name>
    <dbReference type="NCBI Taxonomy" id="44008"/>
    <lineage>
        <taxon>Bacteria</taxon>
        <taxon>Bacillati</taxon>
        <taxon>Bacillota</taxon>
        <taxon>Bacilli</taxon>
        <taxon>Lactobacillales</taxon>
        <taxon>Enterococcaceae</taxon>
        <taxon>Enterococcus</taxon>
    </lineage>
</organism>
<dbReference type="PANTHER" id="PTHR31302:SF25">
    <property type="entry name" value="PHOSPHOESTERASE"/>
    <property type="match status" value="1"/>
</dbReference>
<reference evidence="3 4" key="1">
    <citation type="submission" date="2015-06" db="EMBL/GenBank/DDBJ databases">
        <title>The Genome Sequence of Enterococcus cecorum 170AEA1.</title>
        <authorList>
            <consortium name="The Broad Institute Genomics Platform"/>
            <consortium name="The Broad Institute Genome Sequencing Center for Infectious Disease"/>
            <person name="Earl A.M."/>
            <person name="Van Tyne D."/>
            <person name="Lebreton F."/>
            <person name="Saavedra J.T."/>
            <person name="Gilmore M.S."/>
            <person name="Manson McGuire A."/>
            <person name="Clock S."/>
            <person name="Crupain M."/>
            <person name="Rangan U."/>
            <person name="Young S."/>
            <person name="Abouelleil A."/>
            <person name="Cao P."/>
            <person name="Chapman S.B."/>
            <person name="Griggs A."/>
            <person name="Priest M."/>
            <person name="Shea T."/>
            <person name="Wortman J."/>
            <person name="Nusbaum C."/>
            <person name="Birren B."/>
        </authorList>
    </citation>
    <scope>NUCLEOTIDE SEQUENCE [LARGE SCALE GENOMIC DNA]</scope>
    <source>
        <strain evidence="3 4">170AEA1</strain>
    </source>
</reference>
<evidence type="ECO:0000256" key="1">
    <source>
        <dbReference type="SAM" id="Phobius"/>
    </source>
</evidence>
<dbReference type="RefSeq" id="WP_205247519.1">
    <property type="nucleotide sequence ID" value="NZ_KZ845747.1"/>
</dbReference>
<dbReference type="InterPro" id="IPR004843">
    <property type="entry name" value="Calcineurin-like_PHP"/>
</dbReference>
<dbReference type="PANTHER" id="PTHR31302">
    <property type="entry name" value="TRANSMEMBRANE PROTEIN WITH METALLOPHOSPHOESTERASE DOMAIN-RELATED"/>
    <property type="match status" value="1"/>
</dbReference>
<comment type="caution">
    <text evidence="3">The sequence shown here is derived from an EMBL/GenBank/DDBJ whole genome shotgun (WGS) entry which is preliminary data.</text>
</comment>
<feature type="domain" description="Calcineurin-like phosphoesterase" evidence="2">
    <location>
        <begin position="58"/>
        <end position="223"/>
    </location>
</feature>
<evidence type="ECO:0000313" key="3">
    <source>
        <dbReference type="EMBL" id="RBR27734.1"/>
    </source>
</evidence>
<evidence type="ECO:0000313" key="4">
    <source>
        <dbReference type="Proteomes" id="UP000252800"/>
    </source>
</evidence>
<gene>
    <name evidence="3" type="ORF">EB18_02092</name>
</gene>
<accession>A0A366SDP4</accession>
<dbReference type="GO" id="GO:0016020">
    <property type="term" value="C:membrane"/>
    <property type="evidence" value="ECO:0007669"/>
    <property type="project" value="GOC"/>
</dbReference>
<dbReference type="Proteomes" id="UP000252800">
    <property type="component" value="Unassembled WGS sequence"/>
</dbReference>